<name>A0ACC0EH95_9BASI</name>
<reference evidence="2" key="2">
    <citation type="journal article" date="2018" name="Mol. Plant Microbe Interact.">
        <title>Genome sequence resources for the wheat stripe rust pathogen (Puccinia striiformis f. sp. tritici) and the barley stripe rust pathogen (Puccinia striiformis f. sp. hordei).</title>
        <authorList>
            <person name="Xia C."/>
            <person name="Wang M."/>
            <person name="Yin C."/>
            <person name="Cornejo O.E."/>
            <person name="Hulbert S.H."/>
            <person name="Chen X."/>
        </authorList>
    </citation>
    <scope>NUCLEOTIDE SEQUENCE [LARGE SCALE GENOMIC DNA]</scope>
    <source>
        <strain evidence="2">93-210</strain>
    </source>
</reference>
<sequence length="64" mass="7524">MVTYMKDVAKLEQELTIEEHILLSVAYKNIIDAQHVSWRIVSSIEQQEEVSHHAIYFELVSDHK</sequence>
<keyword evidence="2" id="KW-1185">Reference proteome</keyword>
<comment type="caution">
    <text evidence="1">The sequence shown here is derived from an EMBL/GenBank/DDBJ whole genome shotgun (WGS) entry which is preliminary data.</text>
</comment>
<protein>
    <submittedName>
        <fullName evidence="1">Uncharacterized protein</fullName>
    </submittedName>
</protein>
<dbReference type="EMBL" id="CM045870">
    <property type="protein sequence ID" value="KAI7953828.1"/>
    <property type="molecule type" value="Genomic_DNA"/>
</dbReference>
<evidence type="ECO:0000313" key="2">
    <source>
        <dbReference type="Proteomes" id="UP001060170"/>
    </source>
</evidence>
<reference evidence="2" key="1">
    <citation type="journal article" date="2018" name="BMC Genomics">
        <title>Genomic insights into host adaptation between the wheat stripe rust pathogen (Puccinia striiformis f. sp. tritici) and the barley stripe rust pathogen (Puccinia striiformis f. sp. hordei).</title>
        <authorList>
            <person name="Xia C."/>
            <person name="Wang M."/>
            <person name="Yin C."/>
            <person name="Cornejo O.E."/>
            <person name="Hulbert S.H."/>
            <person name="Chen X."/>
        </authorList>
    </citation>
    <scope>NUCLEOTIDE SEQUENCE [LARGE SCALE GENOMIC DNA]</scope>
    <source>
        <strain evidence="2">93-210</strain>
    </source>
</reference>
<dbReference type="Proteomes" id="UP001060170">
    <property type="component" value="Chromosome 6"/>
</dbReference>
<reference evidence="1 2" key="3">
    <citation type="journal article" date="2022" name="Microbiol. Spectr.">
        <title>Folding features and dynamics of 3D genome architecture in plant fungal pathogens.</title>
        <authorList>
            <person name="Xia C."/>
        </authorList>
    </citation>
    <scope>NUCLEOTIDE SEQUENCE [LARGE SCALE GENOMIC DNA]</scope>
    <source>
        <strain evidence="1 2">93-210</strain>
    </source>
</reference>
<accession>A0ACC0EH95</accession>
<gene>
    <name evidence="1" type="ORF">MJO28_006375</name>
</gene>
<evidence type="ECO:0000313" key="1">
    <source>
        <dbReference type="EMBL" id="KAI7953828.1"/>
    </source>
</evidence>
<proteinExistence type="predicted"/>
<organism evidence="1 2">
    <name type="scientific">Puccinia striiformis f. sp. tritici</name>
    <dbReference type="NCBI Taxonomy" id="168172"/>
    <lineage>
        <taxon>Eukaryota</taxon>
        <taxon>Fungi</taxon>
        <taxon>Dikarya</taxon>
        <taxon>Basidiomycota</taxon>
        <taxon>Pucciniomycotina</taxon>
        <taxon>Pucciniomycetes</taxon>
        <taxon>Pucciniales</taxon>
        <taxon>Pucciniaceae</taxon>
        <taxon>Puccinia</taxon>
    </lineage>
</organism>